<evidence type="ECO:0000313" key="4">
    <source>
        <dbReference type="Proteomes" id="UP000504636"/>
    </source>
</evidence>
<sequence length="154" mass="15904">MPPQPSNLSFQTVLITGGAGGIGRALASHFIASGKKVIIAGRTASTLKTTAEEIGAAACYVLDTGATASIPPFIAKLVQEHPDLDCLINNAGVQRPLSVLDDPPAEFLAKADQELDINVRGPLHLELGLLPHFRAKGAATIVNVSSVLGSCRSA</sequence>
<dbReference type="GeneID" id="54461617"/>
<evidence type="ECO:0000313" key="3">
    <source>
        <dbReference type="EMBL" id="KAF2805893.1"/>
    </source>
</evidence>
<evidence type="ECO:0000256" key="2">
    <source>
        <dbReference type="ARBA" id="ARBA00023002"/>
    </source>
</evidence>
<dbReference type="AlphaFoldDB" id="A0A6A6YBK5"/>
<keyword evidence="2" id="KW-0560">Oxidoreductase</keyword>
<dbReference type="Gene3D" id="3.40.50.720">
    <property type="entry name" value="NAD(P)-binding Rossmann-like Domain"/>
    <property type="match status" value="1"/>
</dbReference>
<dbReference type="Pfam" id="PF00106">
    <property type="entry name" value="adh_short"/>
    <property type="match status" value="1"/>
</dbReference>
<dbReference type="RefSeq" id="XP_033572857.1">
    <property type="nucleotide sequence ID" value="XM_033720724.1"/>
</dbReference>
<reference evidence="5" key="3">
    <citation type="submission" date="2025-04" db="UniProtKB">
        <authorList>
            <consortium name="RefSeq"/>
        </authorList>
    </citation>
    <scope>IDENTIFICATION</scope>
    <source>
        <strain evidence="5">CBS 304.34</strain>
    </source>
</reference>
<reference evidence="5" key="2">
    <citation type="submission" date="2020-04" db="EMBL/GenBank/DDBJ databases">
        <authorList>
            <consortium name="NCBI Genome Project"/>
        </authorList>
    </citation>
    <scope>NUCLEOTIDE SEQUENCE</scope>
    <source>
        <strain evidence="5">CBS 304.34</strain>
    </source>
</reference>
<evidence type="ECO:0000256" key="1">
    <source>
        <dbReference type="ARBA" id="ARBA00006484"/>
    </source>
</evidence>
<dbReference type="GO" id="GO:0016491">
    <property type="term" value="F:oxidoreductase activity"/>
    <property type="evidence" value="ECO:0007669"/>
    <property type="project" value="UniProtKB-KW"/>
</dbReference>
<dbReference type="InterPro" id="IPR036291">
    <property type="entry name" value="NAD(P)-bd_dom_sf"/>
</dbReference>
<dbReference type="GO" id="GO:0016020">
    <property type="term" value="C:membrane"/>
    <property type="evidence" value="ECO:0007669"/>
    <property type="project" value="TreeGrafter"/>
</dbReference>
<gene>
    <name evidence="3 5" type="ORF">BDZ99DRAFT_466226</name>
</gene>
<comment type="similarity">
    <text evidence="1">Belongs to the short-chain dehydrogenases/reductases (SDR) family.</text>
</comment>
<organism evidence="3">
    <name type="scientific">Mytilinidion resinicola</name>
    <dbReference type="NCBI Taxonomy" id="574789"/>
    <lineage>
        <taxon>Eukaryota</taxon>
        <taxon>Fungi</taxon>
        <taxon>Dikarya</taxon>
        <taxon>Ascomycota</taxon>
        <taxon>Pezizomycotina</taxon>
        <taxon>Dothideomycetes</taxon>
        <taxon>Pleosporomycetidae</taxon>
        <taxon>Mytilinidiales</taxon>
        <taxon>Mytilinidiaceae</taxon>
        <taxon>Mytilinidion</taxon>
    </lineage>
</organism>
<accession>A0A6A6YBK5</accession>
<dbReference type="SUPFAM" id="SSF51735">
    <property type="entry name" value="NAD(P)-binding Rossmann-fold domains"/>
    <property type="match status" value="1"/>
</dbReference>
<proteinExistence type="inferred from homology"/>
<keyword evidence="4" id="KW-1185">Reference proteome</keyword>
<protein>
    <submittedName>
        <fullName evidence="3 5">NAD(P)-binding protein</fullName>
    </submittedName>
</protein>
<dbReference type="PANTHER" id="PTHR44196:SF1">
    <property type="entry name" value="DEHYDROGENASE_REDUCTASE SDR FAMILY MEMBER 7B"/>
    <property type="match status" value="1"/>
</dbReference>
<dbReference type="PANTHER" id="PTHR44196">
    <property type="entry name" value="DEHYDROGENASE/REDUCTASE SDR FAMILY MEMBER 7B"/>
    <property type="match status" value="1"/>
</dbReference>
<name>A0A6A6YBK5_9PEZI</name>
<dbReference type="Proteomes" id="UP000504636">
    <property type="component" value="Unplaced"/>
</dbReference>
<reference evidence="3 5" key="1">
    <citation type="journal article" date="2020" name="Stud. Mycol.">
        <title>101 Dothideomycetes genomes: a test case for predicting lifestyles and emergence of pathogens.</title>
        <authorList>
            <person name="Haridas S."/>
            <person name="Albert R."/>
            <person name="Binder M."/>
            <person name="Bloem J."/>
            <person name="Labutti K."/>
            <person name="Salamov A."/>
            <person name="Andreopoulos B."/>
            <person name="Baker S."/>
            <person name="Barry K."/>
            <person name="Bills G."/>
            <person name="Bluhm B."/>
            <person name="Cannon C."/>
            <person name="Castanera R."/>
            <person name="Culley D."/>
            <person name="Daum C."/>
            <person name="Ezra D."/>
            <person name="Gonzalez J."/>
            <person name="Henrissat B."/>
            <person name="Kuo A."/>
            <person name="Liang C."/>
            <person name="Lipzen A."/>
            <person name="Lutzoni F."/>
            <person name="Magnuson J."/>
            <person name="Mondo S."/>
            <person name="Nolan M."/>
            <person name="Ohm R."/>
            <person name="Pangilinan J."/>
            <person name="Park H.-J."/>
            <person name="Ramirez L."/>
            <person name="Alfaro M."/>
            <person name="Sun H."/>
            <person name="Tritt A."/>
            <person name="Yoshinaga Y."/>
            <person name="Zwiers L.-H."/>
            <person name="Turgeon B."/>
            <person name="Goodwin S."/>
            <person name="Spatafora J."/>
            <person name="Crous P."/>
            <person name="Grigoriev I."/>
        </authorList>
    </citation>
    <scope>NUCLEOTIDE SEQUENCE</scope>
    <source>
        <strain evidence="3 5">CBS 304.34</strain>
    </source>
</reference>
<evidence type="ECO:0000313" key="5">
    <source>
        <dbReference type="RefSeq" id="XP_033572857.1"/>
    </source>
</evidence>
<dbReference type="InterPro" id="IPR002347">
    <property type="entry name" value="SDR_fam"/>
</dbReference>
<dbReference type="PRINTS" id="PR00081">
    <property type="entry name" value="GDHRDH"/>
</dbReference>
<dbReference type="EMBL" id="MU003708">
    <property type="protein sequence ID" value="KAF2805893.1"/>
    <property type="molecule type" value="Genomic_DNA"/>
</dbReference>
<dbReference type="OrthoDB" id="37659at2759"/>